<dbReference type="InterPro" id="IPR013221">
    <property type="entry name" value="Mur_ligase_cen"/>
</dbReference>
<evidence type="ECO:0000259" key="14">
    <source>
        <dbReference type="Pfam" id="PF08245"/>
    </source>
</evidence>
<dbReference type="GO" id="GO:0047480">
    <property type="term" value="F:UDP-N-acetylmuramoyl-tripeptide-D-alanyl-D-alanine ligase activity"/>
    <property type="evidence" value="ECO:0007669"/>
    <property type="project" value="UniProtKB-UniRule"/>
</dbReference>
<evidence type="ECO:0000256" key="7">
    <source>
        <dbReference type="ARBA" id="ARBA00022984"/>
    </source>
</evidence>
<keyword evidence="7 10" id="KW-0573">Peptidoglycan synthesis</keyword>
<dbReference type="GO" id="GO:0071555">
    <property type="term" value="P:cell wall organization"/>
    <property type="evidence" value="ECO:0007669"/>
    <property type="project" value="UniProtKB-KW"/>
</dbReference>
<dbReference type="InterPro" id="IPR036565">
    <property type="entry name" value="Mur-like_cat_sf"/>
</dbReference>
<dbReference type="AlphaFoldDB" id="A0A1B2I4P5"/>
<dbReference type="GeneID" id="83057700"/>
<evidence type="ECO:0000256" key="1">
    <source>
        <dbReference type="ARBA" id="ARBA00022490"/>
    </source>
</evidence>
<dbReference type="InterPro" id="IPR005863">
    <property type="entry name" value="UDP-N-AcMur_synth"/>
</dbReference>
<keyword evidence="8 10" id="KW-0131">Cell cycle</keyword>
<keyword evidence="16" id="KW-1185">Reference proteome</keyword>
<keyword evidence="2 10" id="KW-0436">Ligase</keyword>
<feature type="binding site" evidence="10">
    <location>
        <begin position="118"/>
        <end position="124"/>
    </location>
    <ligand>
        <name>ATP</name>
        <dbReference type="ChEBI" id="CHEBI:30616"/>
    </ligand>
</feature>
<comment type="subcellular location">
    <subcellularLocation>
        <location evidence="10 11">Cytoplasm</location>
    </subcellularLocation>
</comment>
<comment type="pathway">
    <text evidence="10 11">Cell wall biogenesis; peptidoglycan biosynthesis.</text>
</comment>
<dbReference type="InterPro" id="IPR036615">
    <property type="entry name" value="Mur_ligase_C_dom_sf"/>
</dbReference>
<dbReference type="OrthoDB" id="9801978at2"/>
<dbReference type="Proteomes" id="UP000093044">
    <property type="component" value="Chromosome"/>
</dbReference>
<evidence type="ECO:0000313" key="15">
    <source>
        <dbReference type="EMBL" id="ANZ44936.1"/>
    </source>
</evidence>
<dbReference type="GO" id="GO:0008360">
    <property type="term" value="P:regulation of cell shape"/>
    <property type="evidence" value="ECO:0007669"/>
    <property type="project" value="UniProtKB-KW"/>
</dbReference>
<dbReference type="HAMAP" id="MF_02019">
    <property type="entry name" value="MurF"/>
    <property type="match status" value="1"/>
</dbReference>
<dbReference type="InterPro" id="IPR051046">
    <property type="entry name" value="MurCDEF_CellWall_CoF430Synth"/>
</dbReference>
<name>A0A1B2I4P5_9BACT</name>
<organism evidence="15 16">
    <name type="scientific">Cloacibacillus porcorum</name>
    <dbReference type="NCBI Taxonomy" id="1197717"/>
    <lineage>
        <taxon>Bacteria</taxon>
        <taxon>Thermotogati</taxon>
        <taxon>Synergistota</taxon>
        <taxon>Synergistia</taxon>
        <taxon>Synergistales</taxon>
        <taxon>Synergistaceae</taxon>
        <taxon>Cloacibacillus</taxon>
    </lineage>
</organism>
<dbReference type="GO" id="GO:0009252">
    <property type="term" value="P:peptidoglycan biosynthetic process"/>
    <property type="evidence" value="ECO:0007669"/>
    <property type="project" value="UniProtKB-UniRule"/>
</dbReference>
<dbReference type="SUPFAM" id="SSF63418">
    <property type="entry name" value="MurE/MurF N-terminal domain"/>
    <property type="match status" value="1"/>
</dbReference>
<keyword evidence="6 10" id="KW-0133">Cell shape</keyword>
<dbReference type="UniPathway" id="UPA00219"/>
<evidence type="ECO:0000256" key="8">
    <source>
        <dbReference type="ARBA" id="ARBA00023306"/>
    </source>
</evidence>
<evidence type="ECO:0000256" key="3">
    <source>
        <dbReference type="ARBA" id="ARBA00022618"/>
    </source>
</evidence>
<keyword evidence="4 10" id="KW-0547">Nucleotide-binding</keyword>
<proteinExistence type="inferred from homology"/>
<comment type="function">
    <text evidence="10 11">Involved in cell wall formation. Catalyzes the final step in the synthesis of UDP-N-acetylmuramoyl-pentapeptide, the precursor of murein.</text>
</comment>
<dbReference type="EMBL" id="CP016757">
    <property type="protein sequence ID" value="ANZ44936.1"/>
    <property type="molecule type" value="Genomic_DNA"/>
</dbReference>
<dbReference type="InterPro" id="IPR035911">
    <property type="entry name" value="MurE/MurF_N"/>
</dbReference>
<evidence type="ECO:0000313" key="16">
    <source>
        <dbReference type="Proteomes" id="UP000093044"/>
    </source>
</evidence>
<dbReference type="Pfam" id="PF02875">
    <property type="entry name" value="Mur_ligase_C"/>
    <property type="match status" value="1"/>
</dbReference>
<feature type="domain" description="Mur ligase C-terminal" evidence="13">
    <location>
        <begin position="339"/>
        <end position="448"/>
    </location>
</feature>
<dbReference type="Gene3D" id="3.40.1190.10">
    <property type="entry name" value="Mur-like, catalytic domain"/>
    <property type="match status" value="1"/>
</dbReference>
<evidence type="ECO:0000256" key="10">
    <source>
        <dbReference type="HAMAP-Rule" id="MF_02019"/>
    </source>
</evidence>
<dbReference type="NCBIfam" id="TIGR01143">
    <property type="entry name" value="murF"/>
    <property type="match status" value="1"/>
</dbReference>
<keyword evidence="5 10" id="KW-0067">ATP-binding</keyword>
<dbReference type="Pfam" id="PF01225">
    <property type="entry name" value="Mur_ligase"/>
    <property type="match status" value="1"/>
</dbReference>
<dbReference type="GO" id="GO:0005737">
    <property type="term" value="C:cytoplasm"/>
    <property type="evidence" value="ECO:0007669"/>
    <property type="project" value="UniProtKB-SubCell"/>
</dbReference>
<dbReference type="SUPFAM" id="SSF53244">
    <property type="entry name" value="MurD-like peptide ligases, peptide-binding domain"/>
    <property type="match status" value="1"/>
</dbReference>
<evidence type="ECO:0000256" key="11">
    <source>
        <dbReference type="RuleBase" id="RU004136"/>
    </source>
</evidence>
<protein>
    <recommendedName>
        <fullName evidence="10 11">UDP-N-acetylmuramoyl-tripeptide--D-alanyl-D-alanine ligase</fullName>
        <ecNumber evidence="10 11">6.3.2.10</ecNumber>
    </recommendedName>
    <alternativeName>
        <fullName evidence="10">D-alanyl-D-alanine-adding enzyme</fullName>
    </alternativeName>
</protein>
<dbReference type="GO" id="GO:0051301">
    <property type="term" value="P:cell division"/>
    <property type="evidence" value="ECO:0007669"/>
    <property type="project" value="UniProtKB-KW"/>
</dbReference>
<evidence type="ECO:0000259" key="13">
    <source>
        <dbReference type="Pfam" id="PF02875"/>
    </source>
</evidence>
<evidence type="ECO:0000256" key="6">
    <source>
        <dbReference type="ARBA" id="ARBA00022960"/>
    </source>
</evidence>
<dbReference type="KEGG" id="cpor:BED41_07525"/>
<dbReference type="PANTHER" id="PTHR43024:SF1">
    <property type="entry name" value="UDP-N-ACETYLMURAMOYL-TRIPEPTIDE--D-ALANYL-D-ALANINE LIGASE"/>
    <property type="match status" value="1"/>
</dbReference>
<accession>A0A1B2I4P5</accession>
<evidence type="ECO:0000256" key="2">
    <source>
        <dbReference type="ARBA" id="ARBA00022598"/>
    </source>
</evidence>
<evidence type="ECO:0000256" key="4">
    <source>
        <dbReference type="ARBA" id="ARBA00022741"/>
    </source>
</evidence>
<dbReference type="Pfam" id="PF08245">
    <property type="entry name" value="Mur_ligase_M"/>
    <property type="match status" value="1"/>
</dbReference>
<dbReference type="GO" id="GO:0005524">
    <property type="term" value="F:ATP binding"/>
    <property type="evidence" value="ECO:0007669"/>
    <property type="project" value="UniProtKB-UniRule"/>
</dbReference>
<keyword evidence="1 10" id="KW-0963">Cytoplasm</keyword>
<comment type="catalytic activity">
    <reaction evidence="10 11">
        <text>D-alanyl-D-alanine + UDP-N-acetyl-alpha-D-muramoyl-L-alanyl-gamma-D-glutamyl-meso-2,6-diaminopimelate + ATP = UDP-N-acetyl-alpha-D-muramoyl-L-alanyl-gamma-D-glutamyl-meso-2,6-diaminopimeloyl-D-alanyl-D-alanine + ADP + phosphate + H(+)</text>
        <dbReference type="Rhea" id="RHEA:28374"/>
        <dbReference type="ChEBI" id="CHEBI:15378"/>
        <dbReference type="ChEBI" id="CHEBI:30616"/>
        <dbReference type="ChEBI" id="CHEBI:43474"/>
        <dbReference type="ChEBI" id="CHEBI:57822"/>
        <dbReference type="ChEBI" id="CHEBI:61386"/>
        <dbReference type="ChEBI" id="CHEBI:83905"/>
        <dbReference type="ChEBI" id="CHEBI:456216"/>
        <dbReference type="EC" id="6.3.2.10"/>
    </reaction>
</comment>
<dbReference type="GO" id="GO:0008766">
    <property type="term" value="F:UDP-N-acetylmuramoylalanyl-D-glutamyl-2,6-diaminopimelate-D-alanyl-D-alanine ligase activity"/>
    <property type="evidence" value="ECO:0007669"/>
    <property type="project" value="RHEA"/>
</dbReference>
<dbReference type="STRING" id="1197717.BED41_07525"/>
<comment type="similarity">
    <text evidence="10">Belongs to the MurCDEF family. MurF subfamily.</text>
</comment>
<dbReference type="Gene3D" id="3.40.1390.10">
    <property type="entry name" value="MurE/MurF, N-terminal domain"/>
    <property type="match status" value="1"/>
</dbReference>
<dbReference type="Gene3D" id="3.90.190.20">
    <property type="entry name" value="Mur ligase, C-terminal domain"/>
    <property type="match status" value="1"/>
</dbReference>
<keyword evidence="3 10" id="KW-0132">Cell division</keyword>
<evidence type="ECO:0000259" key="12">
    <source>
        <dbReference type="Pfam" id="PF01225"/>
    </source>
</evidence>
<sequence>MALFCASEGAALCGGRLYGPDIKISRGWKCDSREINPGDGFVALKGAATDGHLYLHQAIERGAKLLLAEAAELERLNIRGEAYSGVSFIAVEDTQRALASLAEEYLRRVSPRVAAITGSVGKTTTRELTAAALKNRFRVHSAIRSFNTLVGCSLTILAMAEDTEVLVLELGTNHFGEIEEMVSHFPPEIAVITEVAPCHLEGFGSLEGVLRAKLEICGSPRLAAVVFNNDNCLLENYMSYNFDNINKIAVGSGEGASLTIKEAEVRLDENGPRTSAVLCREGKDISLSCSLFGMQHAYNMGYAFAVASWLGLSDEEAAAGIAEISPISGRGLCKRSASRGWVIDEAYNANPASMSAAIRNTRAAAESLGVRKWAILAGMRELGESAAEWHHRIIGELADFDGVMLLGEEWRGCGPLPEGAALFSSLEELISKIDYNDLNDKMILVKGSNSYGLKRVVGALTEA</sequence>
<dbReference type="InterPro" id="IPR000713">
    <property type="entry name" value="Mur_ligase_N"/>
</dbReference>
<dbReference type="PANTHER" id="PTHR43024">
    <property type="entry name" value="UDP-N-ACETYLMURAMOYL-TRIPEPTIDE--D-ALANYL-D-ALANINE LIGASE"/>
    <property type="match status" value="1"/>
</dbReference>
<dbReference type="InterPro" id="IPR004101">
    <property type="entry name" value="Mur_ligase_C"/>
</dbReference>
<dbReference type="SUPFAM" id="SSF53623">
    <property type="entry name" value="MurD-like peptide ligases, catalytic domain"/>
    <property type="match status" value="1"/>
</dbReference>
<dbReference type="RefSeq" id="WP_066744531.1">
    <property type="nucleotide sequence ID" value="NZ_CP016757.1"/>
</dbReference>
<evidence type="ECO:0000256" key="5">
    <source>
        <dbReference type="ARBA" id="ARBA00022840"/>
    </source>
</evidence>
<dbReference type="EC" id="6.3.2.10" evidence="10 11"/>
<keyword evidence="9 10" id="KW-0961">Cell wall biogenesis/degradation</keyword>
<gene>
    <name evidence="10" type="primary">murF</name>
    <name evidence="15" type="ORF">BED41_07525</name>
</gene>
<feature type="domain" description="Mur ligase N-terminal catalytic" evidence="12">
    <location>
        <begin position="29"/>
        <end position="105"/>
    </location>
</feature>
<feature type="domain" description="Mur ligase central" evidence="14">
    <location>
        <begin position="116"/>
        <end position="307"/>
    </location>
</feature>
<evidence type="ECO:0000256" key="9">
    <source>
        <dbReference type="ARBA" id="ARBA00023316"/>
    </source>
</evidence>
<reference evidence="15" key="1">
    <citation type="submission" date="2016-08" db="EMBL/GenBank/DDBJ databases">
        <title>Complete genome of Cloacibacillus porcorum.</title>
        <authorList>
            <person name="Looft T."/>
            <person name="Bayles D.O."/>
            <person name="Alt D.P."/>
        </authorList>
    </citation>
    <scope>NUCLEOTIDE SEQUENCE [LARGE SCALE GENOMIC DNA]</scope>
    <source>
        <strain evidence="15">CL-84</strain>
    </source>
</reference>